<organism evidence="2 3">
    <name type="scientific">Vibrio palustris</name>
    <dbReference type="NCBI Taxonomy" id="1918946"/>
    <lineage>
        <taxon>Bacteria</taxon>
        <taxon>Pseudomonadati</taxon>
        <taxon>Pseudomonadota</taxon>
        <taxon>Gammaproteobacteria</taxon>
        <taxon>Vibrionales</taxon>
        <taxon>Vibrionaceae</taxon>
        <taxon>Vibrio</taxon>
    </lineage>
</organism>
<evidence type="ECO:0000313" key="3">
    <source>
        <dbReference type="Proteomes" id="UP000189475"/>
    </source>
</evidence>
<evidence type="ECO:0000313" key="2">
    <source>
        <dbReference type="EMBL" id="SJL84543.1"/>
    </source>
</evidence>
<feature type="transmembrane region" description="Helical" evidence="1">
    <location>
        <begin position="80"/>
        <end position="100"/>
    </location>
</feature>
<sequence length="150" mass="16978">MMKIKKFFIIYTAPTCIVATISFFMTYLNHGMTQDFWMEWAKALCVSLCVILPIVGFMLQNIGQFVAKRFIGFSLLTQKLVQCLLIALSIESILSLIATITTAQSDSVFMFLQIWLMTLLKALPLGYVIGMMMVFVVKPRMQKALSKLAT</sequence>
<dbReference type="Pfam" id="PF11391">
    <property type="entry name" value="DUF2798"/>
    <property type="match status" value="1"/>
</dbReference>
<evidence type="ECO:0008006" key="4">
    <source>
        <dbReference type="Google" id="ProtNLM"/>
    </source>
</evidence>
<dbReference type="OrthoDB" id="8481133at2"/>
<dbReference type="InterPro" id="IPR021529">
    <property type="entry name" value="DUF2798"/>
</dbReference>
<accession>A0A1R4B6J1</accession>
<reference evidence="2 3" key="1">
    <citation type="submission" date="2017-02" db="EMBL/GenBank/DDBJ databases">
        <authorList>
            <person name="Peterson S.W."/>
        </authorList>
    </citation>
    <scope>NUCLEOTIDE SEQUENCE [LARGE SCALE GENOMIC DNA]</scope>
    <source>
        <strain evidence="2 3">CECT 9027</strain>
    </source>
</reference>
<protein>
    <recommendedName>
        <fullName evidence="4">DUF2798 domain-containing protein</fullName>
    </recommendedName>
</protein>
<keyword evidence="1" id="KW-0472">Membrane</keyword>
<name>A0A1R4B6J1_9VIBR</name>
<keyword evidence="1" id="KW-0812">Transmembrane</keyword>
<keyword evidence="1" id="KW-1133">Transmembrane helix</keyword>
<proteinExistence type="predicted"/>
<feature type="transmembrane region" description="Helical" evidence="1">
    <location>
        <begin position="112"/>
        <end position="137"/>
    </location>
</feature>
<dbReference type="RefSeq" id="WP_077314899.1">
    <property type="nucleotide sequence ID" value="NZ_AP024888.1"/>
</dbReference>
<dbReference type="Proteomes" id="UP000189475">
    <property type="component" value="Unassembled WGS sequence"/>
</dbReference>
<gene>
    <name evidence="2" type="ORF">VPAL9027_02532</name>
</gene>
<dbReference type="EMBL" id="FUFT01000005">
    <property type="protein sequence ID" value="SJL84543.1"/>
    <property type="molecule type" value="Genomic_DNA"/>
</dbReference>
<feature type="transmembrane region" description="Helical" evidence="1">
    <location>
        <begin position="7"/>
        <end position="28"/>
    </location>
</feature>
<dbReference type="AlphaFoldDB" id="A0A1R4B6J1"/>
<keyword evidence="3" id="KW-1185">Reference proteome</keyword>
<feature type="transmembrane region" description="Helical" evidence="1">
    <location>
        <begin position="40"/>
        <end position="59"/>
    </location>
</feature>
<evidence type="ECO:0000256" key="1">
    <source>
        <dbReference type="SAM" id="Phobius"/>
    </source>
</evidence>